<dbReference type="InterPro" id="IPR015424">
    <property type="entry name" value="PyrdxlP-dep_Trfase"/>
</dbReference>
<evidence type="ECO:0000256" key="1">
    <source>
        <dbReference type="ARBA" id="ARBA00001933"/>
    </source>
</evidence>
<evidence type="ECO:0000256" key="6">
    <source>
        <dbReference type="SAM" id="MobiDB-lite"/>
    </source>
</evidence>
<dbReference type="PANTHER" id="PTHR43807">
    <property type="entry name" value="FI04487P"/>
    <property type="match status" value="1"/>
</dbReference>
<keyword evidence="9" id="KW-1185">Reference proteome</keyword>
<dbReference type="CDD" id="cd00609">
    <property type="entry name" value="AAT_like"/>
    <property type="match status" value="1"/>
</dbReference>
<dbReference type="AlphaFoldDB" id="A0A101NI47"/>
<gene>
    <name evidence="8" type="ORF">AQI88_26340</name>
</gene>
<keyword evidence="3 8" id="KW-0032">Aminotransferase</keyword>
<dbReference type="Pfam" id="PF00155">
    <property type="entry name" value="Aminotran_1_2"/>
    <property type="match status" value="1"/>
</dbReference>
<dbReference type="InterPro" id="IPR004839">
    <property type="entry name" value="Aminotransferase_I/II_large"/>
</dbReference>
<evidence type="ECO:0000313" key="8">
    <source>
        <dbReference type="EMBL" id="KUM93595.1"/>
    </source>
</evidence>
<comment type="similarity">
    <text evidence="2">Belongs to the class-I pyridoxal-phosphate-dependent aminotransferase family.</text>
</comment>
<dbReference type="Gene3D" id="3.40.640.10">
    <property type="entry name" value="Type I PLP-dependent aspartate aminotransferase-like (Major domain)"/>
    <property type="match status" value="1"/>
</dbReference>
<feature type="region of interest" description="Disordered" evidence="6">
    <location>
        <begin position="1"/>
        <end position="28"/>
    </location>
</feature>
<dbReference type="EMBL" id="LMWL01000047">
    <property type="protein sequence ID" value="KUM93595.1"/>
    <property type="molecule type" value="Genomic_DNA"/>
</dbReference>
<dbReference type="PANTHER" id="PTHR43807:SF20">
    <property type="entry name" value="FI04487P"/>
    <property type="match status" value="1"/>
</dbReference>
<reference evidence="8 9" key="1">
    <citation type="submission" date="2015-10" db="EMBL/GenBank/DDBJ databases">
        <title>Draft genome sequence of Streptomyces cellostaticus DSM 40189, type strain for the species Streptomyces cellostaticus.</title>
        <authorList>
            <person name="Ruckert C."/>
            <person name="Winkler A."/>
            <person name="Kalinowski J."/>
            <person name="Kampfer P."/>
            <person name="Glaeser S."/>
        </authorList>
    </citation>
    <scope>NUCLEOTIDE SEQUENCE [LARGE SCALE GENOMIC DNA]</scope>
    <source>
        <strain evidence="8 9">DSM 40189</strain>
    </source>
</reference>
<dbReference type="InterPro" id="IPR015421">
    <property type="entry name" value="PyrdxlP-dep_Trfase_major"/>
</dbReference>
<evidence type="ECO:0000256" key="3">
    <source>
        <dbReference type="ARBA" id="ARBA00022576"/>
    </source>
</evidence>
<dbReference type="Proteomes" id="UP000054241">
    <property type="component" value="Unassembled WGS sequence"/>
</dbReference>
<dbReference type="GO" id="GO:0016212">
    <property type="term" value="F:kynurenine-oxoglutarate transaminase activity"/>
    <property type="evidence" value="ECO:0007669"/>
    <property type="project" value="TreeGrafter"/>
</dbReference>
<evidence type="ECO:0000259" key="7">
    <source>
        <dbReference type="Pfam" id="PF00155"/>
    </source>
</evidence>
<keyword evidence="4 8" id="KW-0808">Transferase</keyword>
<dbReference type="GO" id="GO:0030170">
    <property type="term" value="F:pyridoxal phosphate binding"/>
    <property type="evidence" value="ECO:0007669"/>
    <property type="project" value="InterPro"/>
</dbReference>
<dbReference type="NCBIfam" id="NF005855">
    <property type="entry name" value="PRK07777.1"/>
    <property type="match status" value="1"/>
</dbReference>
<feature type="domain" description="Aminotransferase class I/classII large" evidence="7">
    <location>
        <begin position="49"/>
        <end position="401"/>
    </location>
</feature>
<evidence type="ECO:0000256" key="2">
    <source>
        <dbReference type="ARBA" id="ARBA00007441"/>
    </source>
</evidence>
<sequence length="406" mass="43844">MTGHRHPPGSGARTAPHRGAPLPHPRRGRLAAHGHSVFAEMSALAEQHDAINLGQGFPDTAGPDAIVEAAVRALRAGHHQYPPVPGLPGLRRAIADHQRHRYGLDIDPDRETVVTTGASEALAAALLALTTPGDEIVALEPFYDSYAACATLAGATLVPVRLHAPDFTLDTRELAAAITERTRILLLNTPHNPTGAVLASEQLHEVAALARAHDLLVISDEVYEHLVFEGTHQPIAALPGMFERTVTISSAGKSFSFTGWKVGWATGPADLVTAVREVKQHLSFAGGTPFQHAVADALRLPEEYFTAATDSLRRRRDLMTDGLRAVGFAVRPPRGTYFITADITPLGERDGMDFCRALPSRCGVAAIPHQVFYADPDAGRRYVRFAFCKRESVLHQALERLEKGLT</sequence>
<protein>
    <submittedName>
        <fullName evidence="8">Aminotransferase</fullName>
    </submittedName>
</protein>
<comment type="caution">
    <text evidence="8">The sequence shown here is derived from an EMBL/GenBank/DDBJ whole genome shotgun (WGS) entry which is preliminary data.</text>
</comment>
<dbReference type="STRING" id="67285.AQI88_26340"/>
<evidence type="ECO:0000313" key="9">
    <source>
        <dbReference type="Proteomes" id="UP000054241"/>
    </source>
</evidence>
<evidence type="ECO:0000256" key="4">
    <source>
        <dbReference type="ARBA" id="ARBA00022679"/>
    </source>
</evidence>
<dbReference type="GO" id="GO:0005737">
    <property type="term" value="C:cytoplasm"/>
    <property type="evidence" value="ECO:0007669"/>
    <property type="project" value="TreeGrafter"/>
</dbReference>
<dbReference type="FunFam" id="3.40.640.10:FF:000033">
    <property type="entry name" value="Aspartate aminotransferase"/>
    <property type="match status" value="1"/>
</dbReference>
<dbReference type="RefSeq" id="WP_067003802.1">
    <property type="nucleotide sequence ID" value="NZ_BNDU01000008.1"/>
</dbReference>
<dbReference type="Gene3D" id="3.90.1150.10">
    <property type="entry name" value="Aspartate Aminotransferase, domain 1"/>
    <property type="match status" value="1"/>
</dbReference>
<organism evidence="8 9">
    <name type="scientific">Streptomyces cellostaticus</name>
    <dbReference type="NCBI Taxonomy" id="67285"/>
    <lineage>
        <taxon>Bacteria</taxon>
        <taxon>Bacillati</taxon>
        <taxon>Actinomycetota</taxon>
        <taxon>Actinomycetes</taxon>
        <taxon>Kitasatosporales</taxon>
        <taxon>Streptomycetaceae</taxon>
        <taxon>Streptomyces</taxon>
    </lineage>
</organism>
<evidence type="ECO:0000256" key="5">
    <source>
        <dbReference type="ARBA" id="ARBA00022898"/>
    </source>
</evidence>
<dbReference type="InterPro" id="IPR051326">
    <property type="entry name" value="Kynurenine-oxoglutarate_AT"/>
</dbReference>
<accession>A0A101NI47</accession>
<proteinExistence type="inferred from homology"/>
<dbReference type="InterPro" id="IPR015422">
    <property type="entry name" value="PyrdxlP-dep_Trfase_small"/>
</dbReference>
<dbReference type="SUPFAM" id="SSF53383">
    <property type="entry name" value="PLP-dependent transferases"/>
    <property type="match status" value="1"/>
</dbReference>
<comment type="cofactor">
    <cofactor evidence="1">
        <name>pyridoxal 5'-phosphate</name>
        <dbReference type="ChEBI" id="CHEBI:597326"/>
    </cofactor>
</comment>
<keyword evidence="5" id="KW-0663">Pyridoxal phosphate</keyword>
<name>A0A101NI47_9ACTN</name>